<evidence type="ECO:0000256" key="1">
    <source>
        <dbReference type="SAM" id="MobiDB-lite"/>
    </source>
</evidence>
<organism evidence="2 3">
    <name type="scientific">Vanilla planifolia</name>
    <name type="common">Vanilla</name>
    <dbReference type="NCBI Taxonomy" id="51239"/>
    <lineage>
        <taxon>Eukaryota</taxon>
        <taxon>Viridiplantae</taxon>
        <taxon>Streptophyta</taxon>
        <taxon>Embryophyta</taxon>
        <taxon>Tracheophyta</taxon>
        <taxon>Spermatophyta</taxon>
        <taxon>Magnoliopsida</taxon>
        <taxon>Liliopsida</taxon>
        <taxon>Asparagales</taxon>
        <taxon>Orchidaceae</taxon>
        <taxon>Vanilloideae</taxon>
        <taxon>Vanilleae</taxon>
        <taxon>Vanilla</taxon>
    </lineage>
</organism>
<comment type="caution">
    <text evidence="2">The sequence shown here is derived from an EMBL/GenBank/DDBJ whole genome shotgun (WGS) entry which is preliminary data.</text>
</comment>
<protein>
    <submittedName>
        <fullName evidence="2">Uncharacterized protein</fullName>
    </submittedName>
</protein>
<feature type="region of interest" description="Disordered" evidence="1">
    <location>
        <begin position="92"/>
        <end position="112"/>
    </location>
</feature>
<dbReference type="EMBL" id="JADCNM010000010">
    <property type="protein sequence ID" value="KAG0465926.1"/>
    <property type="molecule type" value="Genomic_DNA"/>
</dbReference>
<feature type="compositionally biased region" description="Pro residues" evidence="1">
    <location>
        <begin position="94"/>
        <end position="104"/>
    </location>
</feature>
<sequence length="122" mass="13485">MFWCFLSFSSSLSYQSIYNILASLLSASIPSYSHRTSHGRPLRQFLQGILQLLSFLDIKPSSSSSPTSTPTSSCTVLSHLQLLHPLQLQLQLPPQQPPQQPQQPPSISTTLPPIREALPFLG</sequence>
<dbReference type="Proteomes" id="UP000639772">
    <property type="component" value="Chromosome 10"/>
</dbReference>
<name>A0A835UNI9_VANPL</name>
<dbReference type="AlphaFoldDB" id="A0A835UNI9"/>
<proteinExistence type="predicted"/>
<evidence type="ECO:0000313" key="3">
    <source>
        <dbReference type="Proteomes" id="UP000639772"/>
    </source>
</evidence>
<accession>A0A835UNI9</accession>
<gene>
    <name evidence="2" type="ORF">HPP92_020090</name>
</gene>
<evidence type="ECO:0000313" key="2">
    <source>
        <dbReference type="EMBL" id="KAG0465926.1"/>
    </source>
</evidence>
<reference evidence="2 3" key="1">
    <citation type="journal article" date="2020" name="Nat. Food">
        <title>A phased Vanilla planifolia genome enables genetic improvement of flavour and production.</title>
        <authorList>
            <person name="Hasing T."/>
            <person name="Tang H."/>
            <person name="Brym M."/>
            <person name="Khazi F."/>
            <person name="Huang T."/>
            <person name="Chambers A.H."/>
        </authorList>
    </citation>
    <scope>NUCLEOTIDE SEQUENCE [LARGE SCALE GENOMIC DNA]</scope>
    <source>
        <tissue evidence="2">Leaf</tissue>
    </source>
</reference>